<proteinExistence type="predicted"/>
<keyword evidence="1" id="KW-1133">Transmembrane helix</keyword>
<feature type="transmembrane region" description="Helical" evidence="1">
    <location>
        <begin position="85"/>
        <end position="105"/>
    </location>
</feature>
<keyword evidence="1" id="KW-0472">Membrane</keyword>
<evidence type="ECO:0000259" key="2">
    <source>
        <dbReference type="Pfam" id="PF00534"/>
    </source>
</evidence>
<evidence type="ECO:0000313" key="3">
    <source>
        <dbReference type="EMBL" id="MFD0964590.1"/>
    </source>
</evidence>
<dbReference type="CDD" id="cd03794">
    <property type="entry name" value="GT4_WbuB-like"/>
    <property type="match status" value="1"/>
</dbReference>
<dbReference type="Pfam" id="PF00534">
    <property type="entry name" value="Glycos_transf_1"/>
    <property type="match status" value="1"/>
</dbReference>
<dbReference type="RefSeq" id="WP_377716130.1">
    <property type="nucleotide sequence ID" value="NZ_JBHTJM010000009.1"/>
</dbReference>
<sequence>MSRKDILIISNYFPPETGAAPNRIYSLAENLTKNGYNTTVLCPLPNYPFGSIFKEYKGSFIKKTNEDDLTVYRLWLWANNSKNKFIRLFSMLSFSLTLFFFLLFKKTPKKVIIQCSPLFVGFFAVLVSKLKGKKVILNVSDLWPLAGLEMGILNKGFYYSILEKIEVFNYKNSHLIMGQSEEILTHISKKMPDKNTFLYRNYPDFKTPIIQGTKSSEKIKIVYAGLLGIAQGIYKICQEIELPKNIEFHIYGNGPEAELITKIAQEKDNIFYHNSISREKLHEELQEYQLTLIPLKNRIYGSVPSKIFEYSRLGLPILYLSEGEGSDLVVKNKLGYSIASNDFKALNEFLESLNNKSISLPLKTDIIDTVERNFDLDIQFKKFLQSISIF</sequence>
<dbReference type="SUPFAM" id="SSF53756">
    <property type="entry name" value="UDP-Glycosyltransferase/glycogen phosphorylase"/>
    <property type="match status" value="1"/>
</dbReference>
<protein>
    <submittedName>
        <fullName evidence="3">Glycosyltransferase family 4 protein</fullName>
    </submittedName>
</protein>
<reference evidence="4" key="1">
    <citation type="journal article" date="2019" name="Int. J. Syst. Evol. Microbiol.">
        <title>The Global Catalogue of Microorganisms (GCM) 10K type strain sequencing project: providing services to taxonomists for standard genome sequencing and annotation.</title>
        <authorList>
            <consortium name="The Broad Institute Genomics Platform"/>
            <consortium name="The Broad Institute Genome Sequencing Center for Infectious Disease"/>
            <person name="Wu L."/>
            <person name="Ma J."/>
        </authorList>
    </citation>
    <scope>NUCLEOTIDE SEQUENCE [LARGE SCALE GENOMIC DNA]</scope>
    <source>
        <strain evidence="4">CCUG 62114</strain>
    </source>
</reference>
<organism evidence="3 4">
    <name type="scientific">Pseudofulvibacter geojedonensis</name>
    <dbReference type="NCBI Taxonomy" id="1123758"/>
    <lineage>
        <taxon>Bacteria</taxon>
        <taxon>Pseudomonadati</taxon>
        <taxon>Bacteroidota</taxon>
        <taxon>Flavobacteriia</taxon>
        <taxon>Flavobacteriales</taxon>
        <taxon>Flavobacteriaceae</taxon>
        <taxon>Pseudofulvibacter</taxon>
    </lineage>
</organism>
<name>A0ABW3I454_9FLAO</name>
<dbReference type="Gene3D" id="3.40.50.2000">
    <property type="entry name" value="Glycogen Phosphorylase B"/>
    <property type="match status" value="2"/>
</dbReference>
<feature type="transmembrane region" description="Helical" evidence="1">
    <location>
        <begin position="111"/>
        <end position="128"/>
    </location>
</feature>
<feature type="domain" description="Glycosyl transferase family 1" evidence="2">
    <location>
        <begin position="214"/>
        <end position="355"/>
    </location>
</feature>
<evidence type="ECO:0000256" key="1">
    <source>
        <dbReference type="SAM" id="Phobius"/>
    </source>
</evidence>
<dbReference type="EMBL" id="JBHTJM010000009">
    <property type="protein sequence ID" value="MFD0964590.1"/>
    <property type="molecule type" value="Genomic_DNA"/>
</dbReference>
<keyword evidence="4" id="KW-1185">Reference proteome</keyword>
<accession>A0ABW3I454</accession>
<comment type="caution">
    <text evidence="3">The sequence shown here is derived from an EMBL/GenBank/DDBJ whole genome shotgun (WGS) entry which is preliminary data.</text>
</comment>
<dbReference type="InterPro" id="IPR001296">
    <property type="entry name" value="Glyco_trans_1"/>
</dbReference>
<gene>
    <name evidence="3" type="ORF">ACFQ1O_11300</name>
</gene>
<dbReference type="Proteomes" id="UP001596997">
    <property type="component" value="Unassembled WGS sequence"/>
</dbReference>
<evidence type="ECO:0000313" key="4">
    <source>
        <dbReference type="Proteomes" id="UP001596997"/>
    </source>
</evidence>
<keyword evidence="1" id="KW-0812">Transmembrane</keyword>